<dbReference type="PROSITE" id="PS00463">
    <property type="entry name" value="ZN2_CY6_FUNGAL_1"/>
    <property type="match status" value="1"/>
</dbReference>
<dbReference type="InterPro" id="IPR036864">
    <property type="entry name" value="Zn2-C6_fun-type_DNA-bd_sf"/>
</dbReference>
<keyword evidence="4" id="KW-1185">Reference proteome</keyword>
<feature type="domain" description="Zn(2)-C6 fungal-type" evidence="2">
    <location>
        <begin position="34"/>
        <end position="67"/>
    </location>
</feature>
<gene>
    <name evidence="3" type="ORF">DERYTH_LOCUS1754</name>
</gene>
<dbReference type="Proteomes" id="UP000789405">
    <property type="component" value="Unassembled WGS sequence"/>
</dbReference>
<feature type="compositionally biased region" description="Basic residues" evidence="1">
    <location>
        <begin position="150"/>
        <end position="164"/>
    </location>
</feature>
<proteinExistence type="predicted"/>
<dbReference type="SMART" id="SM00066">
    <property type="entry name" value="GAL4"/>
    <property type="match status" value="1"/>
</dbReference>
<dbReference type="EMBL" id="CAJVPY010000510">
    <property type="protein sequence ID" value="CAG8477385.1"/>
    <property type="molecule type" value="Genomic_DNA"/>
</dbReference>
<feature type="compositionally biased region" description="Polar residues" evidence="1">
    <location>
        <begin position="169"/>
        <end position="178"/>
    </location>
</feature>
<dbReference type="InterPro" id="IPR001138">
    <property type="entry name" value="Zn2Cys6_DnaBD"/>
</dbReference>
<dbReference type="PROSITE" id="PS50048">
    <property type="entry name" value="ZN2_CY6_FUNGAL_2"/>
    <property type="match status" value="1"/>
</dbReference>
<organism evidence="3 4">
    <name type="scientific">Dentiscutata erythropus</name>
    <dbReference type="NCBI Taxonomy" id="1348616"/>
    <lineage>
        <taxon>Eukaryota</taxon>
        <taxon>Fungi</taxon>
        <taxon>Fungi incertae sedis</taxon>
        <taxon>Mucoromycota</taxon>
        <taxon>Glomeromycotina</taxon>
        <taxon>Glomeromycetes</taxon>
        <taxon>Diversisporales</taxon>
        <taxon>Gigasporaceae</taxon>
        <taxon>Dentiscutata</taxon>
    </lineage>
</organism>
<feature type="compositionally biased region" description="Polar residues" evidence="1">
    <location>
        <begin position="123"/>
        <end position="139"/>
    </location>
</feature>
<dbReference type="AlphaFoldDB" id="A0A9N8WA17"/>
<dbReference type="Pfam" id="PF00172">
    <property type="entry name" value="Zn_clus"/>
    <property type="match status" value="1"/>
</dbReference>
<dbReference type="GO" id="GO:0000981">
    <property type="term" value="F:DNA-binding transcription factor activity, RNA polymerase II-specific"/>
    <property type="evidence" value="ECO:0007669"/>
    <property type="project" value="InterPro"/>
</dbReference>
<dbReference type="OrthoDB" id="2344226at2759"/>
<feature type="compositionally biased region" description="Basic and acidic residues" evidence="1">
    <location>
        <begin position="113"/>
        <end position="122"/>
    </location>
</feature>
<feature type="region of interest" description="Disordered" evidence="1">
    <location>
        <begin position="113"/>
        <end position="178"/>
    </location>
</feature>
<name>A0A9N8WA17_9GLOM</name>
<evidence type="ECO:0000313" key="3">
    <source>
        <dbReference type="EMBL" id="CAG8477385.1"/>
    </source>
</evidence>
<sequence length="271" mass="31663">MSLEENETFCFVEEQIEPTQKNYSKKRSKNSFIACDKCRTMKKKCDGDYLSQKSCSYCAGREEECKYSDSHKRRIVEVHDVRRFINRLEVIGDELQKLTDELRKFYELSKNNDDLKSPRNEYESNSDLYVESLPSTNNSKQKRPEETNSRKPKSKTSGLKRRSREAKNDQSSNKQQNVTKGYYSKIYIPKGKYVTHQFDLKDLNETPSQFENVQYQPLISSPNNSELTITDDNGFSNNTSNFSENLSYIYSPSEQILSNPIFLYNDLNNLL</sequence>
<dbReference type="Gene3D" id="4.10.240.10">
    <property type="entry name" value="Zn(2)-C6 fungal-type DNA-binding domain"/>
    <property type="match status" value="1"/>
</dbReference>
<evidence type="ECO:0000259" key="2">
    <source>
        <dbReference type="PROSITE" id="PS50048"/>
    </source>
</evidence>
<reference evidence="3" key="1">
    <citation type="submission" date="2021-06" db="EMBL/GenBank/DDBJ databases">
        <authorList>
            <person name="Kallberg Y."/>
            <person name="Tangrot J."/>
            <person name="Rosling A."/>
        </authorList>
    </citation>
    <scope>NUCLEOTIDE SEQUENCE</scope>
    <source>
        <strain evidence="3">MA453B</strain>
    </source>
</reference>
<evidence type="ECO:0000313" key="4">
    <source>
        <dbReference type="Proteomes" id="UP000789405"/>
    </source>
</evidence>
<dbReference type="SUPFAM" id="SSF57701">
    <property type="entry name" value="Zn2/Cys6 DNA-binding domain"/>
    <property type="match status" value="1"/>
</dbReference>
<dbReference type="CDD" id="cd00067">
    <property type="entry name" value="GAL4"/>
    <property type="match status" value="1"/>
</dbReference>
<protein>
    <submittedName>
        <fullName evidence="3">5689_t:CDS:1</fullName>
    </submittedName>
</protein>
<evidence type="ECO:0000256" key="1">
    <source>
        <dbReference type="SAM" id="MobiDB-lite"/>
    </source>
</evidence>
<comment type="caution">
    <text evidence="3">The sequence shown here is derived from an EMBL/GenBank/DDBJ whole genome shotgun (WGS) entry which is preliminary data.</text>
</comment>
<accession>A0A9N8WA17</accession>
<dbReference type="GO" id="GO:0008270">
    <property type="term" value="F:zinc ion binding"/>
    <property type="evidence" value="ECO:0007669"/>
    <property type="project" value="InterPro"/>
</dbReference>